<sequence>MVDCIPLRLVGLDGSPARCIQQTSGGSTTTTEAAMPLIVPSGNFFILSPFLLFLHCCIGLLLRALKTQGVGSVGIGPLPRAALSSTTSTPSTVASPAAASIAVALSGGAALTVAAAVLEPAAMETTAFVAAVLGSPRCRRWTAADHHYPPLEESVKLEPLIVVFGERDDGAIDVALEIESANQEEEKATPLFIVRLRETEKNRNVEFDIRDLRESKMRGFRRSGVGGHLCPYAVYSMSLNSFLLCVIPYATWRPFVRARPLVSPFQNISSLSESVFGEFLRLCVLKELGVIQL</sequence>
<gene>
    <name evidence="1" type="ORF">CCAM_LOCUS43644</name>
</gene>
<dbReference type="EMBL" id="OOIL02006792">
    <property type="protein sequence ID" value="VFR01869.1"/>
    <property type="molecule type" value="Genomic_DNA"/>
</dbReference>
<evidence type="ECO:0000313" key="1">
    <source>
        <dbReference type="EMBL" id="VFR01869.1"/>
    </source>
</evidence>
<dbReference type="AlphaFoldDB" id="A0A484NNF7"/>
<proteinExistence type="predicted"/>
<dbReference type="Proteomes" id="UP000595140">
    <property type="component" value="Unassembled WGS sequence"/>
</dbReference>
<keyword evidence="2" id="KW-1185">Reference proteome</keyword>
<organism evidence="1 2">
    <name type="scientific">Cuscuta campestris</name>
    <dbReference type="NCBI Taxonomy" id="132261"/>
    <lineage>
        <taxon>Eukaryota</taxon>
        <taxon>Viridiplantae</taxon>
        <taxon>Streptophyta</taxon>
        <taxon>Embryophyta</taxon>
        <taxon>Tracheophyta</taxon>
        <taxon>Spermatophyta</taxon>
        <taxon>Magnoliopsida</taxon>
        <taxon>eudicotyledons</taxon>
        <taxon>Gunneridae</taxon>
        <taxon>Pentapetalae</taxon>
        <taxon>asterids</taxon>
        <taxon>lamiids</taxon>
        <taxon>Solanales</taxon>
        <taxon>Convolvulaceae</taxon>
        <taxon>Cuscuteae</taxon>
        <taxon>Cuscuta</taxon>
        <taxon>Cuscuta subgen. Grammica</taxon>
        <taxon>Cuscuta sect. Cleistogrammica</taxon>
    </lineage>
</organism>
<accession>A0A484NNF7</accession>
<evidence type="ECO:0000313" key="2">
    <source>
        <dbReference type="Proteomes" id="UP000595140"/>
    </source>
</evidence>
<name>A0A484NNF7_9ASTE</name>
<reference evidence="1 2" key="1">
    <citation type="submission" date="2018-04" db="EMBL/GenBank/DDBJ databases">
        <authorList>
            <person name="Vogel A."/>
        </authorList>
    </citation>
    <scope>NUCLEOTIDE SEQUENCE [LARGE SCALE GENOMIC DNA]</scope>
</reference>
<protein>
    <submittedName>
        <fullName evidence="1">Uncharacterized protein</fullName>
    </submittedName>
</protein>